<name>A0AAN7AQV7_9PEZI</name>
<accession>A0AAN7AQV7</accession>
<reference evidence="1" key="2">
    <citation type="submission" date="2023-05" db="EMBL/GenBank/DDBJ databases">
        <authorList>
            <consortium name="Lawrence Berkeley National Laboratory"/>
            <person name="Steindorff A."/>
            <person name="Hensen N."/>
            <person name="Bonometti L."/>
            <person name="Westerberg I."/>
            <person name="Brannstrom I.O."/>
            <person name="Guillou S."/>
            <person name="Cros-Aarteil S."/>
            <person name="Calhoun S."/>
            <person name="Haridas S."/>
            <person name="Kuo A."/>
            <person name="Mondo S."/>
            <person name="Pangilinan J."/>
            <person name="Riley R."/>
            <person name="Labutti K."/>
            <person name="Andreopoulos B."/>
            <person name="Lipzen A."/>
            <person name="Chen C."/>
            <person name="Yanf M."/>
            <person name="Daum C."/>
            <person name="Ng V."/>
            <person name="Clum A."/>
            <person name="Ohm R."/>
            <person name="Martin F."/>
            <person name="Silar P."/>
            <person name="Natvig D."/>
            <person name="Lalanne C."/>
            <person name="Gautier V."/>
            <person name="Ament-Velasquez S.L."/>
            <person name="Kruys A."/>
            <person name="Hutchinson M.I."/>
            <person name="Powell A.J."/>
            <person name="Barry K."/>
            <person name="Miller A.N."/>
            <person name="Grigoriev I.V."/>
            <person name="Debuchy R."/>
            <person name="Gladieux P."/>
            <person name="Thoren M.H."/>
            <person name="Johannesson H."/>
        </authorList>
    </citation>
    <scope>NUCLEOTIDE SEQUENCE</scope>
    <source>
        <strain evidence="1">CBS 315.58</strain>
    </source>
</reference>
<organism evidence="1 2">
    <name type="scientific">Triangularia verruculosa</name>
    <dbReference type="NCBI Taxonomy" id="2587418"/>
    <lineage>
        <taxon>Eukaryota</taxon>
        <taxon>Fungi</taxon>
        <taxon>Dikarya</taxon>
        <taxon>Ascomycota</taxon>
        <taxon>Pezizomycotina</taxon>
        <taxon>Sordariomycetes</taxon>
        <taxon>Sordariomycetidae</taxon>
        <taxon>Sordariales</taxon>
        <taxon>Podosporaceae</taxon>
        <taxon>Triangularia</taxon>
    </lineage>
</organism>
<dbReference type="Proteomes" id="UP001303160">
    <property type="component" value="Unassembled WGS sequence"/>
</dbReference>
<gene>
    <name evidence="1" type="ORF">QBC40DRAFT_23511</name>
</gene>
<proteinExistence type="predicted"/>
<evidence type="ECO:0000313" key="2">
    <source>
        <dbReference type="Proteomes" id="UP001303160"/>
    </source>
</evidence>
<keyword evidence="2" id="KW-1185">Reference proteome</keyword>
<reference evidence="1" key="1">
    <citation type="journal article" date="2023" name="Mol. Phylogenet. Evol.">
        <title>Genome-scale phylogeny and comparative genomics of the fungal order Sordariales.</title>
        <authorList>
            <person name="Hensen N."/>
            <person name="Bonometti L."/>
            <person name="Westerberg I."/>
            <person name="Brannstrom I.O."/>
            <person name="Guillou S."/>
            <person name="Cros-Aarteil S."/>
            <person name="Calhoun S."/>
            <person name="Haridas S."/>
            <person name="Kuo A."/>
            <person name="Mondo S."/>
            <person name="Pangilinan J."/>
            <person name="Riley R."/>
            <person name="LaButti K."/>
            <person name="Andreopoulos B."/>
            <person name="Lipzen A."/>
            <person name="Chen C."/>
            <person name="Yan M."/>
            <person name="Daum C."/>
            <person name="Ng V."/>
            <person name="Clum A."/>
            <person name="Steindorff A."/>
            <person name="Ohm R.A."/>
            <person name="Martin F."/>
            <person name="Silar P."/>
            <person name="Natvig D.O."/>
            <person name="Lalanne C."/>
            <person name="Gautier V."/>
            <person name="Ament-Velasquez S.L."/>
            <person name="Kruys A."/>
            <person name="Hutchinson M.I."/>
            <person name="Powell A.J."/>
            <person name="Barry K."/>
            <person name="Miller A.N."/>
            <person name="Grigoriev I.V."/>
            <person name="Debuchy R."/>
            <person name="Gladieux P."/>
            <person name="Hiltunen Thoren M."/>
            <person name="Johannesson H."/>
        </authorList>
    </citation>
    <scope>NUCLEOTIDE SEQUENCE</scope>
    <source>
        <strain evidence="1">CBS 315.58</strain>
    </source>
</reference>
<evidence type="ECO:0000313" key="1">
    <source>
        <dbReference type="EMBL" id="KAK4195157.1"/>
    </source>
</evidence>
<sequence length="151" mass="17136">MERHPTDDEIKDSLSRMTRGFWRKAQRKKMEWWRRLSETNINHDINRSGPGDTTQEILKRAPFILLHGALNTRDLGLLPGSPVQPGLYYRSSGFFQYRKGDCTLGPGAWADEELDSLALALKGQGPVSDERVQVELPEFVNMRDLELAPAG</sequence>
<protein>
    <submittedName>
        <fullName evidence="1">Uncharacterized protein</fullName>
    </submittedName>
</protein>
<dbReference type="AlphaFoldDB" id="A0AAN7AQV7"/>
<comment type="caution">
    <text evidence="1">The sequence shown here is derived from an EMBL/GenBank/DDBJ whole genome shotgun (WGS) entry which is preliminary data.</text>
</comment>
<dbReference type="EMBL" id="MU864023">
    <property type="protein sequence ID" value="KAK4195157.1"/>
    <property type="molecule type" value="Genomic_DNA"/>
</dbReference>